<dbReference type="Pfam" id="PF15379">
    <property type="entry name" value="DUF4606"/>
    <property type="match status" value="1"/>
</dbReference>
<evidence type="ECO:0000313" key="3">
    <source>
        <dbReference type="Proteomes" id="UP001221898"/>
    </source>
</evidence>
<feature type="region of interest" description="Disordered" evidence="1">
    <location>
        <begin position="1"/>
        <end position="95"/>
    </location>
</feature>
<keyword evidence="3" id="KW-1185">Reference proteome</keyword>
<dbReference type="EMBL" id="JAINUG010000005">
    <property type="protein sequence ID" value="KAJ8416758.1"/>
    <property type="molecule type" value="Genomic_DNA"/>
</dbReference>
<dbReference type="AlphaFoldDB" id="A0AAD7X1J3"/>
<name>A0AAD7X1J3_9TELE</name>
<feature type="region of interest" description="Disordered" evidence="1">
    <location>
        <begin position="112"/>
        <end position="135"/>
    </location>
</feature>
<reference evidence="2" key="1">
    <citation type="journal article" date="2023" name="Science">
        <title>Genome structures resolve the early diversification of teleost fishes.</title>
        <authorList>
            <person name="Parey E."/>
            <person name="Louis A."/>
            <person name="Montfort J."/>
            <person name="Bouchez O."/>
            <person name="Roques C."/>
            <person name="Iampietro C."/>
            <person name="Lluch J."/>
            <person name="Castinel A."/>
            <person name="Donnadieu C."/>
            <person name="Desvignes T."/>
            <person name="Floi Bucao C."/>
            <person name="Jouanno E."/>
            <person name="Wen M."/>
            <person name="Mejri S."/>
            <person name="Dirks R."/>
            <person name="Jansen H."/>
            <person name="Henkel C."/>
            <person name="Chen W.J."/>
            <person name="Zahm M."/>
            <person name="Cabau C."/>
            <person name="Klopp C."/>
            <person name="Thompson A.W."/>
            <person name="Robinson-Rechavi M."/>
            <person name="Braasch I."/>
            <person name="Lecointre G."/>
            <person name="Bobe J."/>
            <person name="Postlethwait J.H."/>
            <person name="Berthelot C."/>
            <person name="Roest Crollius H."/>
            <person name="Guiguen Y."/>
        </authorList>
    </citation>
    <scope>NUCLEOTIDE SEQUENCE</scope>
    <source>
        <strain evidence="2">NC1722</strain>
    </source>
</reference>
<sequence length="301" mass="33616">MTSLDQDSDGGQNSSLNYEDDSFESWRSSGGGSRCTAESPATASCSDESQRTDSSCSHSSLSFGGAEFYSQSQSRPTPSVEGYENEDFEQYNEKEPMIVEELREKWIGILRTKVPPSVPPPKQRSNSSLRQEGRPRFAVSAVTSGGRLCPEERRALKVFCQEKIRRVQSLQWTDRLANRAQLSGQAAAWPMTAGPLADCPVPKRLNTEEMKQAAGTELHQTSHCRACQESLAKLAQNTFIRRKKSQLESRLLQDKLQAHLFEKDAICLVGELLRNIPKTSDDPSKIWQELVTNGCWTPPMK</sequence>
<dbReference type="InterPro" id="IPR027932">
    <property type="entry name" value="DUF4606"/>
</dbReference>
<evidence type="ECO:0000313" key="2">
    <source>
        <dbReference type="EMBL" id="KAJ8416758.1"/>
    </source>
</evidence>
<dbReference type="PANTHER" id="PTHR35256">
    <property type="entry name" value="CHROMOSOME 8 OPEN READING FRAME 48"/>
    <property type="match status" value="1"/>
</dbReference>
<organism evidence="2 3">
    <name type="scientific">Aldrovandia affinis</name>
    <dbReference type="NCBI Taxonomy" id="143900"/>
    <lineage>
        <taxon>Eukaryota</taxon>
        <taxon>Metazoa</taxon>
        <taxon>Chordata</taxon>
        <taxon>Craniata</taxon>
        <taxon>Vertebrata</taxon>
        <taxon>Euteleostomi</taxon>
        <taxon>Actinopterygii</taxon>
        <taxon>Neopterygii</taxon>
        <taxon>Teleostei</taxon>
        <taxon>Notacanthiformes</taxon>
        <taxon>Halosauridae</taxon>
        <taxon>Aldrovandia</taxon>
    </lineage>
</organism>
<gene>
    <name evidence="2" type="ORF">AAFF_G00326360</name>
</gene>
<accession>A0AAD7X1J3</accession>
<protein>
    <submittedName>
        <fullName evidence="2">Uncharacterized protein</fullName>
    </submittedName>
</protein>
<dbReference type="PANTHER" id="PTHR35256:SF1">
    <property type="entry name" value="EXPRESSED SEQUENCE AI429214"/>
    <property type="match status" value="1"/>
</dbReference>
<proteinExistence type="predicted"/>
<comment type="caution">
    <text evidence="2">The sequence shown here is derived from an EMBL/GenBank/DDBJ whole genome shotgun (WGS) entry which is preliminary data.</text>
</comment>
<feature type="compositionally biased region" description="Polar residues" evidence="1">
    <location>
        <begin position="1"/>
        <end position="17"/>
    </location>
</feature>
<evidence type="ECO:0000256" key="1">
    <source>
        <dbReference type="SAM" id="MobiDB-lite"/>
    </source>
</evidence>
<dbReference type="Proteomes" id="UP001221898">
    <property type="component" value="Unassembled WGS sequence"/>
</dbReference>